<gene>
    <name evidence="3" type="ORF">MXD59_15750</name>
</gene>
<evidence type="ECO:0000313" key="4">
    <source>
        <dbReference type="Proteomes" id="UP001201873"/>
    </source>
</evidence>
<evidence type="ECO:0000259" key="2">
    <source>
        <dbReference type="Pfam" id="PF03819"/>
    </source>
</evidence>
<feature type="domain" description="NTP pyrophosphohydrolase MazG-like" evidence="2">
    <location>
        <begin position="156"/>
        <end position="231"/>
    </location>
</feature>
<dbReference type="InterPro" id="IPR004518">
    <property type="entry name" value="MazG-like_dom"/>
</dbReference>
<keyword evidence="4" id="KW-1185">Reference proteome</keyword>
<dbReference type="InterPro" id="IPR011551">
    <property type="entry name" value="NTP_PyrPHydrolase_MazG"/>
</dbReference>
<name>A0ABT0K081_9ACTN</name>
<accession>A0ABT0K081</accession>
<comment type="caution">
    <text evidence="3">The sequence shown here is derived from an EMBL/GenBank/DDBJ whole genome shotgun (WGS) entry which is preliminary data.</text>
</comment>
<dbReference type="InterPro" id="IPR048015">
    <property type="entry name" value="NTP-PPase_MazG-like_N"/>
</dbReference>
<reference evidence="3 4" key="1">
    <citation type="submission" date="2022-04" db="EMBL/GenBank/DDBJ databases">
        <title>Genome diversity in the genus Frankia.</title>
        <authorList>
            <person name="Carlos-Shanley C."/>
            <person name="Hahn D."/>
        </authorList>
    </citation>
    <scope>NUCLEOTIDE SEQUENCE [LARGE SCALE GENOMIC DNA]</scope>
    <source>
        <strain evidence="3 4">Ag45/Mut15</strain>
    </source>
</reference>
<organism evidence="3 4">
    <name type="scientific">Frankia umida</name>
    <dbReference type="NCBI Taxonomy" id="573489"/>
    <lineage>
        <taxon>Bacteria</taxon>
        <taxon>Bacillati</taxon>
        <taxon>Actinomycetota</taxon>
        <taxon>Actinomycetes</taxon>
        <taxon>Frankiales</taxon>
        <taxon>Frankiaceae</taxon>
        <taxon>Frankia</taxon>
    </lineage>
</organism>
<dbReference type="PANTHER" id="PTHR30522">
    <property type="entry name" value="NUCLEOSIDE TRIPHOSPHATE PYROPHOSPHOHYDROLASE"/>
    <property type="match status" value="1"/>
</dbReference>
<dbReference type="EMBL" id="JALKFT010000015">
    <property type="protein sequence ID" value="MCK9877211.1"/>
    <property type="molecule type" value="Genomic_DNA"/>
</dbReference>
<protein>
    <submittedName>
        <fullName evidence="3">MazG family protein</fullName>
    </submittedName>
</protein>
<feature type="compositionally biased region" description="Low complexity" evidence="1">
    <location>
        <begin position="366"/>
        <end position="377"/>
    </location>
</feature>
<evidence type="ECO:0000313" key="3">
    <source>
        <dbReference type="EMBL" id="MCK9877211.1"/>
    </source>
</evidence>
<dbReference type="CDD" id="cd11528">
    <property type="entry name" value="NTP-PPase_MazG_Nterm"/>
    <property type="match status" value="1"/>
</dbReference>
<dbReference type="RefSeq" id="WP_248825482.1">
    <property type="nucleotide sequence ID" value="NZ_JALKFT010000015.1"/>
</dbReference>
<dbReference type="Pfam" id="PF03819">
    <property type="entry name" value="MazG"/>
    <property type="match status" value="1"/>
</dbReference>
<dbReference type="NCBIfam" id="TIGR00444">
    <property type="entry name" value="mazG"/>
    <property type="match status" value="1"/>
</dbReference>
<dbReference type="Gene3D" id="1.10.287.1080">
    <property type="entry name" value="MazG-like"/>
    <property type="match status" value="2"/>
</dbReference>
<proteinExistence type="predicted"/>
<dbReference type="PANTHER" id="PTHR30522:SF0">
    <property type="entry name" value="NUCLEOSIDE TRIPHOSPHATE PYROPHOSPHOHYDROLASE"/>
    <property type="match status" value="1"/>
</dbReference>
<dbReference type="SUPFAM" id="SSF101386">
    <property type="entry name" value="all-alpha NTP pyrophosphatases"/>
    <property type="match status" value="1"/>
</dbReference>
<dbReference type="Proteomes" id="UP001201873">
    <property type="component" value="Unassembled WGS sequence"/>
</dbReference>
<feature type="region of interest" description="Disordered" evidence="1">
    <location>
        <begin position="366"/>
        <end position="399"/>
    </location>
</feature>
<sequence length="399" mass="42282">MPLRVTMIVTSPRVAPGILTAPAWDLLRQLPVLTASPAHPQLDALRAAGAAVTVITGEDSHRETADEKLAAWLSPHVPPDAARIAWLADPVAPSDLDRQLDRLAQTTPPDGDEAARDLIVDTLLATAELPGSALLDAVSVMDRLRSPGGCPWDAEQTHESLAPYLIEETYEAYQAIEDGDLDELREELGDVLMQVLFHARVAAERPEDPWDVDDVATGLAAKLIRRHPHVFADVIVDGSADVVTNWNAIKAEEKGRVSVTEGVALSQPALSLAAKLLRRASGIGVPLDVAVPVPVAATDQAVSGVEGALLSIVADVATTPLSSSDDAERAVGDLLFAAVAWARAGRVDPEQALRARARRFRDQLAAAEGAARADSAAPPDPLPAERWRTLWPSPSPPAG</sequence>
<evidence type="ECO:0000256" key="1">
    <source>
        <dbReference type="SAM" id="MobiDB-lite"/>
    </source>
</evidence>